<keyword evidence="4" id="KW-1185">Reference proteome</keyword>
<proteinExistence type="predicted"/>
<dbReference type="HOGENOM" id="CLU_089632_1_0_11"/>
<keyword evidence="1" id="KW-0472">Membrane</keyword>
<keyword evidence="1" id="KW-0812">Transmembrane</keyword>
<dbReference type="Gene3D" id="1.10.287.70">
    <property type="match status" value="1"/>
</dbReference>
<keyword evidence="1" id="KW-1133">Transmembrane helix</keyword>
<protein>
    <submittedName>
        <fullName evidence="3">Ion transport 2 domain protein</fullName>
    </submittedName>
</protein>
<feature type="domain" description="Potassium channel" evidence="2">
    <location>
        <begin position="162"/>
        <end position="215"/>
    </location>
</feature>
<feature type="transmembrane region" description="Helical" evidence="1">
    <location>
        <begin position="128"/>
        <end position="148"/>
    </location>
</feature>
<dbReference type="EMBL" id="CP001618">
    <property type="protein sequence ID" value="ACQ79010.1"/>
    <property type="molecule type" value="Genomic_DNA"/>
</dbReference>
<sequence>MRTVSHRRLIAPPSDDFVAVLVLLTGAYVLYTATESGWARFVVAGLYVLALVLAVRAASPTRRQTATFGWVVAACVIAIALAYVLLPDDDAAGVTDAVIALVLMVTLVLVISRVLAHRRVTVQTIAGALSAYLLIGMLFAAVYGVMTWRSDTPFFASGDVADARSLQYFSFTTLTTLGYGDLTAADFPGRGVATFEALTGQIFLTTLVARLVATFRRQSDGPDGTVGGSTDDES</sequence>
<gene>
    <name evidence="3" type="ordered locus">Bcav_0749</name>
</gene>
<dbReference type="OrthoDB" id="3288670at2"/>
<dbReference type="KEGG" id="bcv:Bcav_0749"/>
<reference evidence="3 4" key="1">
    <citation type="journal article" date="2009" name="Stand. Genomic Sci.">
        <title>Complete genome sequence of Beutenbergia cavernae type strain (HKI 0122).</title>
        <authorList>
            <person name="Land M."/>
            <person name="Pukall R."/>
            <person name="Abt B."/>
            <person name="Goker M."/>
            <person name="Rohde M."/>
            <person name="Glavina Del Rio T."/>
            <person name="Tice H."/>
            <person name="Copeland A."/>
            <person name="Cheng J.F."/>
            <person name="Lucas S."/>
            <person name="Chen F."/>
            <person name="Nolan M."/>
            <person name="Bruce D."/>
            <person name="Goodwin L."/>
            <person name="Pitluck S."/>
            <person name="Ivanova N."/>
            <person name="Mavromatis K."/>
            <person name="Ovchinnikova G."/>
            <person name="Pati A."/>
            <person name="Chen A."/>
            <person name="Palaniappan K."/>
            <person name="Hauser L."/>
            <person name="Chang Y.J."/>
            <person name="Jefferies C.C."/>
            <person name="Saunders E."/>
            <person name="Brettin T."/>
            <person name="Detter J.C."/>
            <person name="Han C."/>
            <person name="Chain P."/>
            <person name="Bristow J."/>
            <person name="Eisen J.A."/>
            <person name="Markowitz V."/>
            <person name="Hugenholtz P."/>
            <person name="Kyrpides N.C."/>
            <person name="Klenk H.P."/>
            <person name="Lapidus A."/>
        </authorList>
    </citation>
    <scope>NUCLEOTIDE SEQUENCE [LARGE SCALE GENOMIC DNA]</scope>
    <source>
        <strain evidence="4">ATCC BAA-8 / DSM 12333 / NBRC 16432</strain>
    </source>
</reference>
<organism evidence="3 4">
    <name type="scientific">Beutenbergia cavernae (strain ATCC BAA-8 / DSM 12333 / CCUG 43141 / JCM 11478 / NBRC 16432 / NCIMB 13614 / HKI 0122)</name>
    <dbReference type="NCBI Taxonomy" id="471853"/>
    <lineage>
        <taxon>Bacteria</taxon>
        <taxon>Bacillati</taxon>
        <taxon>Actinomycetota</taxon>
        <taxon>Actinomycetes</taxon>
        <taxon>Micrococcales</taxon>
        <taxon>Beutenbergiaceae</taxon>
        <taxon>Beutenbergia</taxon>
    </lineage>
</organism>
<evidence type="ECO:0000313" key="4">
    <source>
        <dbReference type="Proteomes" id="UP000007962"/>
    </source>
</evidence>
<feature type="transmembrane region" description="Helical" evidence="1">
    <location>
        <begin position="12"/>
        <end position="31"/>
    </location>
</feature>
<dbReference type="Pfam" id="PF07885">
    <property type="entry name" value="Ion_trans_2"/>
    <property type="match status" value="1"/>
</dbReference>
<feature type="transmembrane region" description="Helical" evidence="1">
    <location>
        <begin position="37"/>
        <end position="55"/>
    </location>
</feature>
<dbReference type="RefSeq" id="WP_012725790.1">
    <property type="nucleotide sequence ID" value="NC_012669.1"/>
</dbReference>
<dbReference type="Proteomes" id="UP000007962">
    <property type="component" value="Chromosome"/>
</dbReference>
<evidence type="ECO:0000256" key="1">
    <source>
        <dbReference type="SAM" id="Phobius"/>
    </source>
</evidence>
<evidence type="ECO:0000313" key="3">
    <source>
        <dbReference type="EMBL" id="ACQ79010.1"/>
    </source>
</evidence>
<dbReference type="eggNOG" id="ENOG5031TNP">
    <property type="taxonomic scope" value="Bacteria"/>
</dbReference>
<evidence type="ECO:0000259" key="2">
    <source>
        <dbReference type="Pfam" id="PF07885"/>
    </source>
</evidence>
<feature type="transmembrane region" description="Helical" evidence="1">
    <location>
        <begin position="98"/>
        <end position="116"/>
    </location>
</feature>
<dbReference type="STRING" id="471853.Bcav_0749"/>
<dbReference type="InterPro" id="IPR013099">
    <property type="entry name" value="K_chnl_dom"/>
</dbReference>
<feature type="transmembrane region" description="Helical" evidence="1">
    <location>
        <begin position="67"/>
        <end position="86"/>
    </location>
</feature>
<name>C5BYQ2_BEUC1</name>
<dbReference type="SUPFAM" id="SSF81324">
    <property type="entry name" value="Voltage-gated potassium channels"/>
    <property type="match status" value="1"/>
</dbReference>
<dbReference type="AlphaFoldDB" id="C5BYQ2"/>
<accession>C5BYQ2</accession>